<feature type="transmembrane region" description="Helical" evidence="6">
    <location>
        <begin position="342"/>
        <end position="363"/>
    </location>
</feature>
<dbReference type="EMBL" id="JAHWGI010001343">
    <property type="protein sequence ID" value="KAK3928682.1"/>
    <property type="molecule type" value="Genomic_DNA"/>
</dbReference>
<keyword evidence="2 6" id="KW-0812">Transmembrane</keyword>
<feature type="transmembrane region" description="Helical" evidence="6">
    <location>
        <begin position="284"/>
        <end position="305"/>
    </location>
</feature>
<dbReference type="PANTHER" id="PTHR23507:SF1">
    <property type="entry name" value="FI18259P1-RELATED"/>
    <property type="match status" value="1"/>
</dbReference>
<dbReference type="InterPro" id="IPR036259">
    <property type="entry name" value="MFS_trans_sf"/>
</dbReference>
<feature type="region of interest" description="Disordered" evidence="5">
    <location>
        <begin position="1"/>
        <end position="109"/>
    </location>
</feature>
<evidence type="ECO:0000256" key="1">
    <source>
        <dbReference type="ARBA" id="ARBA00004141"/>
    </source>
</evidence>
<feature type="compositionally biased region" description="Basic and acidic residues" evidence="5">
    <location>
        <begin position="50"/>
        <end position="80"/>
    </location>
</feature>
<dbReference type="Gene3D" id="1.20.1250.20">
    <property type="entry name" value="MFS general substrate transporter like domains"/>
    <property type="match status" value="1"/>
</dbReference>
<evidence type="ECO:0000256" key="5">
    <source>
        <dbReference type="SAM" id="MobiDB-lite"/>
    </source>
</evidence>
<evidence type="ECO:0000256" key="6">
    <source>
        <dbReference type="SAM" id="Phobius"/>
    </source>
</evidence>
<comment type="caution">
    <text evidence="7">The sequence shown here is derived from an EMBL/GenBank/DDBJ whole genome shotgun (WGS) entry which is preliminary data.</text>
</comment>
<dbReference type="AlphaFoldDB" id="A0AAE1HWC9"/>
<sequence length="468" mass="52098">MRDGAQEAPAAAEAVTDRDALSTSASAETTSPAKAATAATPEEASQLDTLPRDVPDVPRAKNDSDRTETGEGEILRDEARTANLSAEADREPAPGRDHAPGSGNGHLPEEDALLKKVEPLQVEEKFDFWKLPLGRKVSYIRNNITVEPMLAMYTIPSVLSSLATQNLNLEKACRVNLGYSDEVCDALTRRDTANYTFEESEVQRLTASMAGWKTFIQSSLPAVLILFVGSWSDRHGCRKPCMLLPILGELLTSIGLLVCTYFYYELPIEAATHTNAMGRQFSEAVFPAMTGGWFVMFMAVFTYIADVTSEVDRTFRIGVVNVFFSIGIPIGMALSGVMYRLIGFYGVFSLSSCMYLFSLYYGWTHVKEEPKKWSGDGPQPTGLTGFLKDFFDVRYLLETFHTAFRKGANNRRVRVILLMVVVMLVIGPMHGENTVMYLYVRRKFNWDELDFSIFSTYCVIVNLVGWLG</sequence>
<keyword evidence="8" id="KW-1185">Reference proteome</keyword>
<evidence type="ECO:0000256" key="3">
    <source>
        <dbReference type="ARBA" id="ARBA00022989"/>
    </source>
</evidence>
<evidence type="ECO:0000256" key="4">
    <source>
        <dbReference type="ARBA" id="ARBA00023136"/>
    </source>
</evidence>
<comment type="subcellular location">
    <subcellularLocation>
        <location evidence="1">Membrane</location>
        <topology evidence="1">Multi-pass membrane protein</topology>
    </subcellularLocation>
</comment>
<keyword evidence="4 6" id="KW-0472">Membrane</keyword>
<feature type="transmembrane region" description="Helical" evidence="6">
    <location>
        <begin position="413"/>
        <end position="431"/>
    </location>
</feature>
<feature type="transmembrane region" description="Helical" evidence="6">
    <location>
        <begin position="451"/>
        <end position="467"/>
    </location>
</feature>
<reference evidence="7" key="2">
    <citation type="journal article" date="2023" name="BMC Genomics">
        <title>Pest status, molecular evolution, and epigenetic factors derived from the genome assembly of Frankliniella fusca, a thysanopteran phytovirus vector.</title>
        <authorList>
            <person name="Catto M.A."/>
            <person name="Labadie P.E."/>
            <person name="Jacobson A.L."/>
            <person name="Kennedy G.G."/>
            <person name="Srinivasan R."/>
            <person name="Hunt B.G."/>
        </authorList>
    </citation>
    <scope>NUCLEOTIDE SEQUENCE</scope>
    <source>
        <strain evidence="7">PL_HMW_Pooled</strain>
    </source>
</reference>
<dbReference type="InterPro" id="IPR011701">
    <property type="entry name" value="MFS"/>
</dbReference>
<dbReference type="SUPFAM" id="SSF103473">
    <property type="entry name" value="MFS general substrate transporter"/>
    <property type="match status" value="1"/>
</dbReference>
<gene>
    <name evidence="7" type="ORF">KUF71_016906</name>
</gene>
<feature type="transmembrane region" description="Helical" evidence="6">
    <location>
        <begin position="243"/>
        <end position="264"/>
    </location>
</feature>
<evidence type="ECO:0000313" key="8">
    <source>
        <dbReference type="Proteomes" id="UP001219518"/>
    </source>
</evidence>
<feature type="compositionally biased region" description="Low complexity" evidence="5">
    <location>
        <begin position="1"/>
        <end position="14"/>
    </location>
</feature>
<dbReference type="GO" id="GO:0022857">
    <property type="term" value="F:transmembrane transporter activity"/>
    <property type="evidence" value="ECO:0007669"/>
    <property type="project" value="InterPro"/>
</dbReference>
<organism evidence="7 8">
    <name type="scientific">Frankliniella fusca</name>
    <dbReference type="NCBI Taxonomy" id="407009"/>
    <lineage>
        <taxon>Eukaryota</taxon>
        <taxon>Metazoa</taxon>
        <taxon>Ecdysozoa</taxon>
        <taxon>Arthropoda</taxon>
        <taxon>Hexapoda</taxon>
        <taxon>Insecta</taxon>
        <taxon>Pterygota</taxon>
        <taxon>Neoptera</taxon>
        <taxon>Paraneoptera</taxon>
        <taxon>Thysanoptera</taxon>
        <taxon>Terebrantia</taxon>
        <taxon>Thripoidea</taxon>
        <taxon>Thripidae</taxon>
        <taxon>Frankliniella</taxon>
    </lineage>
</organism>
<name>A0AAE1HWC9_9NEOP</name>
<evidence type="ECO:0000256" key="2">
    <source>
        <dbReference type="ARBA" id="ARBA00022692"/>
    </source>
</evidence>
<dbReference type="PANTHER" id="PTHR23507">
    <property type="entry name" value="ZGC:174356"/>
    <property type="match status" value="1"/>
</dbReference>
<evidence type="ECO:0000313" key="7">
    <source>
        <dbReference type="EMBL" id="KAK3928682.1"/>
    </source>
</evidence>
<protein>
    <submittedName>
        <fullName evidence="7">Proton-coupled folate transporter</fullName>
    </submittedName>
</protein>
<feature type="compositionally biased region" description="Low complexity" evidence="5">
    <location>
        <begin position="22"/>
        <end position="44"/>
    </location>
</feature>
<feature type="compositionally biased region" description="Basic and acidic residues" evidence="5">
    <location>
        <begin position="87"/>
        <end position="99"/>
    </location>
</feature>
<dbReference type="Proteomes" id="UP001219518">
    <property type="component" value="Unassembled WGS sequence"/>
</dbReference>
<dbReference type="GO" id="GO:0016020">
    <property type="term" value="C:membrane"/>
    <property type="evidence" value="ECO:0007669"/>
    <property type="project" value="UniProtKB-SubCell"/>
</dbReference>
<feature type="transmembrane region" description="Helical" evidence="6">
    <location>
        <begin position="317"/>
        <end position="336"/>
    </location>
</feature>
<proteinExistence type="predicted"/>
<accession>A0AAE1HWC9</accession>
<reference evidence="7" key="1">
    <citation type="submission" date="2021-07" db="EMBL/GenBank/DDBJ databases">
        <authorList>
            <person name="Catto M.A."/>
            <person name="Jacobson A."/>
            <person name="Kennedy G."/>
            <person name="Labadie P."/>
            <person name="Hunt B.G."/>
            <person name="Srinivasan R."/>
        </authorList>
    </citation>
    <scope>NUCLEOTIDE SEQUENCE</scope>
    <source>
        <strain evidence="7">PL_HMW_Pooled</strain>
        <tissue evidence="7">Head</tissue>
    </source>
</reference>
<feature type="transmembrane region" description="Helical" evidence="6">
    <location>
        <begin position="210"/>
        <end position="231"/>
    </location>
</feature>
<keyword evidence="3 6" id="KW-1133">Transmembrane helix</keyword>
<dbReference type="Pfam" id="PF07690">
    <property type="entry name" value="MFS_1"/>
    <property type="match status" value="1"/>
</dbReference>